<dbReference type="KEGG" id="anf:AQPE_4522"/>
<gene>
    <name evidence="1" type="ORF">AQPE_4522</name>
</gene>
<protein>
    <submittedName>
        <fullName evidence="1">Uncharacterized protein</fullName>
    </submittedName>
</protein>
<reference evidence="1" key="1">
    <citation type="journal article" date="2020" name="Int. J. Syst. Evol. Microbiol.">
        <title>Aquipluma nitroreducens gen. nov. sp. nov., a novel facultatively anaerobic bacterium isolated from a freshwater lake.</title>
        <authorList>
            <person name="Watanabe M."/>
            <person name="Kojima H."/>
            <person name="Fukui M."/>
        </authorList>
    </citation>
    <scope>NUCLEOTIDE SEQUENCE</scope>
    <source>
        <strain evidence="1">MeG22</strain>
    </source>
</reference>
<evidence type="ECO:0000313" key="1">
    <source>
        <dbReference type="EMBL" id="BBE20331.1"/>
    </source>
</evidence>
<dbReference type="Proteomes" id="UP001193389">
    <property type="component" value="Chromosome"/>
</dbReference>
<dbReference type="RefSeq" id="WP_318348491.1">
    <property type="nucleotide sequence ID" value="NZ_AP018694.1"/>
</dbReference>
<proteinExistence type="predicted"/>
<sequence>MKKKNPFAIAGKGVKQKFISTFDVNSALRIAFFLTYPDQQNMNL</sequence>
<evidence type="ECO:0000313" key="2">
    <source>
        <dbReference type="Proteomes" id="UP001193389"/>
    </source>
</evidence>
<name>A0A5K7SFG0_9BACT</name>
<organism evidence="1 2">
    <name type="scientific">Aquipluma nitroreducens</name>
    <dbReference type="NCBI Taxonomy" id="2010828"/>
    <lineage>
        <taxon>Bacteria</taxon>
        <taxon>Pseudomonadati</taxon>
        <taxon>Bacteroidota</taxon>
        <taxon>Bacteroidia</taxon>
        <taxon>Marinilabiliales</taxon>
        <taxon>Prolixibacteraceae</taxon>
        <taxon>Aquipluma</taxon>
    </lineage>
</organism>
<keyword evidence="2" id="KW-1185">Reference proteome</keyword>
<accession>A0A5K7SFG0</accession>
<dbReference type="AlphaFoldDB" id="A0A5K7SFG0"/>
<dbReference type="EMBL" id="AP018694">
    <property type="protein sequence ID" value="BBE20331.1"/>
    <property type="molecule type" value="Genomic_DNA"/>
</dbReference>